<dbReference type="Proteomes" id="UP000593561">
    <property type="component" value="Unassembled WGS sequence"/>
</dbReference>
<proteinExistence type="predicted"/>
<organism evidence="1 2">
    <name type="scientific">Gossypium davidsonii</name>
    <name type="common">Davidson's cotton</name>
    <name type="synonym">Gossypium klotzschianum subsp. davidsonii</name>
    <dbReference type="NCBI Taxonomy" id="34287"/>
    <lineage>
        <taxon>Eukaryota</taxon>
        <taxon>Viridiplantae</taxon>
        <taxon>Streptophyta</taxon>
        <taxon>Embryophyta</taxon>
        <taxon>Tracheophyta</taxon>
        <taxon>Spermatophyta</taxon>
        <taxon>Magnoliopsida</taxon>
        <taxon>eudicotyledons</taxon>
        <taxon>Gunneridae</taxon>
        <taxon>Pentapetalae</taxon>
        <taxon>rosids</taxon>
        <taxon>malvids</taxon>
        <taxon>Malvales</taxon>
        <taxon>Malvaceae</taxon>
        <taxon>Malvoideae</taxon>
        <taxon>Gossypium</taxon>
    </lineage>
</organism>
<keyword evidence="2" id="KW-1185">Reference proteome</keyword>
<protein>
    <submittedName>
        <fullName evidence="1">Uncharacterized protein</fullName>
    </submittedName>
</protein>
<accession>A0A7J8SRU3</accession>
<sequence length="20" mass="2478">MKRPCLHSCSTSRIGYYRRY</sequence>
<reference evidence="1 2" key="1">
    <citation type="journal article" date="2019" name="Genome Biol. Evol.">
        <title>Insights into the evolution of the New World diploid cottons (Gossypium, subgenus Houzingenia) based on genome sequencing.</title>
        <authorList>
            <person name="Grover C.E."/>
            <person name="Arick M.A. 2nd"/>
            <person name="Thrash A."/>
            <person name="Conover J.L."/>
            <person name="Sanders W.S."/>
            <person name="Peterson D.G."/>
            <person name="Frelichowski J.E."/>
            <person name="Scheffler J.A."/>
            <person name="Scheffler B.E."/>
            <person name="Wendel J.F."/>
        </authorList>
    </citation>
    <scope>NUCLEOTIDE SEQUENCE [LARGE SCALE GENOMIC DNA]</scope>
    <source>
        <strain evidence="1">27</strain>
        <tissue evidence="1">Leaf</tissue>
    </source>
</reference>
<evidence type="ECO:0000313" key="1">
    <source>
        <dbReference type="EMBL" id="MBA0628643.1"/>
    </source>
</evidence>
<dbReference type="EMBL" id="JABFAC010000011">
    <property type="protein sequence ID" value="MBA0628643.1"/>
    <property type="molecule type" value="Genomic_DNA"/>
</dbReference>
<evidence type="ECO:0000313" key="2">
    <source>
        <dbReference type="Proteomes" id="UP000593561"/>
    </source>
</evidence>
<dbReference type="AlphaFoldDB" id="A0A7J8SRU3"/>
<name>A0A7J8SRU3_GOSDV</name>
<gene>
    <name evidence="1" type="ORF">Godav_023335</name>
</gene>
<comment type="caution">
    <text evidence="1">The sequence shown here is derived from an EMBL/GenBank/DDBJ whole genome shotgun (WGS) entry which is preliminary data.</text>
</comment>